<comment type="caution">
    <text evidence="1">The sequence shown here is derived from an EMBL/GenBank/DDBJ whole genome shotgun (WGS) entry which is preliminary data.</text>
</comment>
<dbReference type="InterPro" id="IPR029063">
    <property type="entry name" value="SAM-dependent_MTases_sf"/>
</dbReference>
<dbReference type="PANTHER" id="PTHR43861">
    <property type="entry name" value="TRANS-ACONITATE 2-METHYLTRANSFERASE-RELATED"/>
    <property type="match status" value="1"/>
</dbReference>
<reference evidence="1 2" key="1">
    <citation type="journal article" date="2015" name="Nature">
        <title>rRNA introns, odd ribosomes, and small enigmatic genomes across a large radiation of phyla.</title>
        <authorList>
            <person name="Brown C.T."/>
            <person name="Hug L.A."/>
            <person name="Thomas B.C."/>
            <person name="Sharon I."/>
            <person name="Castelle C.J."/>
            <person name="Singh A."/>
            <person name="Wilkins M.J."/>
            <person name="Williams K.H."/>
            <person name="Banfield J.F."/>
        </authorList>
    </citation>
    <scope>NUCLEOTIDE SEQUENCE [LARGE SCALE GENOMIC DNA]</scope>
</reference>
<dbReference type="GO" id="GO:0000179">
    <property type="term" value="F:rRNA (adenine-N6,N6-)-dimethyltransferase activity"/>
    <property type="evidence" value="ECO:0007669"/>
    <property type="project" value="InterPro"/>
</dbReference>
<name>A0A0G0LXI9_9BACT</name>
<dbReference type="CDD" id="cd02440">
    <property type="entry name" value="AdoMet_MTases"/>
    <property type="match status" value="1"/>
</dbReference>
<accession>A0A0G0LXI9</accession>
<evidence type="ECO:0000313" key="1">
    <source>
        <dbReference type="EMBL" id="KKQ96653.1"/>
    </source>
</evidence>
<keyword evidence="1" id="KW-0489">Methyltransferase</keyword>
<dbReference type="InterPro" id="IPR020596">
    <property type="entry name" value="rRNA_Ade_Mease_Trfase_CS"/>
</dbReference>
<dbReference type="PROSITE" id="PS01131">
    <property type="entry name" value="RRNA_A_DIMETH"/>
    <property type="match status" value="1"/>
</dbReference>
<gene>
    <name evidence="1" type="ORF">UT23_C0027G0002</name>
</gene>
<sequence>MQRKDLIDKTIGLYADAGWKRWFSRIRFWDAPYIEVEKLVPAKGTIVDLGCGEGIFTNYLGLAGSHRKVLGIEIDEERVGQADRGVKNVSFKRGNAVTASIPKCDCIVIFHLLHHLPSYSDQEKVLHKAKKALNKGGVLIIVEVDIKPSIKYLIAWFTDHFLVPWIFEKRLYSPIYFRKRKDWINLLNEMGFSVGARSAEAGMPFSHIIFTCEPKQQ</sequence>
<protein>
    <submittedName>
        <fullName evidence="1">Methyltransferase type 12</fullName>
    </submittedName>
</protein>
<organism evidence="1 2">
    <name type="scientific">Candidatus Woesebacteria bacterium GW2011_GWA1_39_12</name>
    <dbReference type="NCBI Taxonomy" id="1618549"/>
    <lineage>
        <taxon>Bacteria</taxon>
        <taxon>Candidatus Woeseibacteriota</taxon>
    </lineage>
</organism>
<dbReference type="Proteomes" id="UP000034325">
    <property type="component" value="Unassembled WGS sequence"/>
</dbReference>
<dbReference type="SUPFAM" id="SSF53335">
    <property type="entry name" value="S-adenosyl-L-methionine-dependent methyltransferases"/>
    <property type="match status" value="1"/>
</dbReference>
<dbReference type="Pfam" id="PF13489">
    <property type="entry name" value="Methyltransf_23"/>
    <property type="match status" value="1"/>
</dbReference>
<dbReference type="Gene3D" id="3.40.50.150">
    <property type="entry name" value="Vaccinia Virus protein VP39"/>
    <property type="match status" value="1"/>
</dbReference>
<evidence type="ECO:0000313" key="2">
    <source>
        <dbReference type="Proteomes" id="UP000034325"/>
    </source>
</evidence>
<proteinExistence type="predicted"/>
<keyword evidence="1" id="KW-0808">Transferase</keyword>
<dbReference type="AlphaFoldDB" id="A0A0G0LXI9"/>
<dbReference type="EMBL" id="LBWA01000027">
    <property type="protein sequence ID" value="KKQ96653.1"/>
    <property type="molecule type" value="Genomic_DNA"/>
</dbReference>